<evidence type="ECO:0000313" key="4">
    <source>
        <dbReference type="Proteomes" id="UP000185494"/>
    </source>
</evidence>
<evidence type="ECO:0000313" key="3">
    <source>
        <dbReference type="EMBL" id="MDT8329997.1"/>
    </source>
</evidence>
<reference evidence="3 5" key="2">
    <citation type="journal article" date="2019" name="Microb. Pathog.">
        <title>Comparison of VITEK 2, MALDI-TOF MS, 16S rRNA gene sequencing, and whole-genome sequencing for identification of Roseomonas mucosa.</title>
        <authorList>
            <person name="Rudolph W.W."/>
            <person name="Gunzer F."/>
            <person name="Trauth M."/>
            <person name="Bunk B."/>
            <person name="Bigge R."/>
            <person name="Schrottner P."/>
        </authorList>
    </citation>
    <scope>NUCLEOTIDE SEQUENCE [LARGE SCALE GENOMIC DNA]</scope>
    <source>
        <strain evidence="3 5">DSM 103800</strain>
    </source>
</reference>
<dbReference type="Pfam" id="PF08904">
    <property type="entry name" value="EipB_like"/>
    <property type="match status" value="1"/>
</dbReference>
<dbReference type="Proteomes" id="UP000185494">
    <property type="component" value="Chromosome 1"/>
</dbReference>
<evidence type="ECO:0000313" key="5">
    <source>
        <dbReference type="Proteomes" id="UP001258945"/>
    </source>
</evidence>
<dbReference type="InterPro" id="IPR015000">
    <property type="entry name" value="EipB-like"/>
</dbReference>
<dbReference type="Proteomes" id="UP001258945">
    <property type="component" value="Unassembled WGS sequence"/>
</dbReference>
<evidence type="ECO:0000313" key="2">
    <source>
        <dbReference type="EMBL" id="APT58204.1"/>
    </source>
</evidence>
<dbReference type="RefSeq" id="WP_075798978.1">
    <property type="nucleotide sequence ID" value="NZ_CP015583.1"/>
</dbReference>
<dbReference type="KEGG" id="rgi:RGI145_14895"/>
<accession>A0A1L7AHE5</accession>
<dbReference type="AlphaFoldDB" id="A0A1L7AHE5"/>
<reference evidence="2 4" key="1">
    <citation type="submission" date="2016-05" db="EMBL/GenBank/DDBJ databases">
        <title>Complete Genome and Methylome Analysis of Psychrotrophic Bacterial Isolates from Antarctic Lake Untersee.</title>
        <authorList>
            <person name="Fomenkov A."/>
            <person name="Akimov V.N."/>
            <person name="Vasilyeva L.V."/>
            <person name="Andersen D."/>
            <person name="Vincze T."/>
            <person name="Roberts R.J."/>
        </authorList>
    </citation>
    <scope>NUCLEOTIDE SEQUENCE [LARGE SCALE GENOMIC DNA]</scope>
    <source>
        <strain evidence="2 4">U14-5</strain>
    </source>
</reference>
<keyword evidence="1" id="KW-0732">Signal</keyword>
<name>A0A1L7AHE5_9PROT</name>
<proteinExistence type="predicted"/>
<dbReference type="EMBL" id="JAVVDO010000003">
    <property type="protein sequence ID" value="MDT8329997.1"/>
    <property type="molecule type" value="Genomic_DNA"/>
</dbReference>
<sequence length="293" mass="31581">MRLRPVLRLAPLGALALLAAPCLLVAFPAGAQAPKPPAAAADHLPGVQDMAAHRAAYRLTLEKTRENSDVAGVQGAMLFEVLDACDGWTTRQRLTLRILNRDGQQIDTASDYSTYESKNGRTLRFSMTQSSGGAVSQRVVGEATREADGSGTIRYEQPQASEARMPPGTLFPMMHTIKAIDTAVEGRRMMLAPLMDGTSEDGVQDSTTFILNWDGKAPEKPRFPLLANQGSGRMRIAFFGKPDGKDAGGAASPDYEVGLRYYANGVADDMKMDFGEFTLNGALEKLDPVPSRC</sequence>
<reference evidence="3" key="3">
    <citation type="submission" date="2023-09" db="EMBL/GenBank/DDBJ databases">
        <authorList>
            <person name="Schober I."/>
            <person name="Bunk B."/>
        </authorList>
    </citation>
    <scope>NUCLEOTIDE SEQUENCE</scope>
    <source>
        <strain evidence="3">DSM 103800</strain>
    </source>
</reference>
<dbReference type="STRING" id="257708.RGI145_14895"/>
<dbReference type="eggNOG" id="ENOG502ZXPR">
    <property type="taxonomic scope" value="Bacteria"/>
</dbReference>
<organism evidence="2 4">
    <name type="scientific">Roseomonas gilardii</name>
    <dbReference type="NCBI Taxonomy" id="257708"/>
    <lineage>
        <taxon>Bacteria</taxon>
        <taxon>Pseudomonadati</taxon>
        <taxon>Pseudomonadota</taxon>
        <taxon>Alphaproteobacteria</taxon>
        <taxon>Acetobacterales</taxon>
        <taxon>Roseomonadaceae</taxon>
        <taxon>Roseomonas</taxon>
    </lineage>
</organism>
<keyword evidence="5" id="KW-1185">Reference proteome</keyword>
<dbReference type="EMBL" id="CP015583">
    <property type="protein sequence ID" value="APT58204.1"/>
    <property type="molecule type" value="Genomic_DNA"/>
</dbReference>
<feature type="signal peptide" evidence="1">
    <location>
        <begin position="1"/>
        <end position="31"/>
    </location>
</feature>
<protein>
    <submittedName>
        <fullName evidence="3">Cell envelope integrity EipB family protein</fullName>
    </submittedName>
</protein>
<gene>
    <name evidence="2" type="ORF">RGI145_14895</name>
    <name evidence="3" type="ORF">RQ831_02960</name>
</gene>
<feature type="chain" id="PRO_5013358339" evidence="1">
    <location>
        <begin position="32"/>
        <end position="293"/>
    </location>
</feature>
<evidence type="ECO:0000256" key="1">
    <source>
        <dbReference type="SAM" id="SignalP"/>
    </source>
</evidence>